<gene>
    <name evidence="7" type="ORF">IWH25_10755</name>
</gene>
<dbReference type="PROSITE" id="PS51007">
    <property type="entry name" value="CYTC"/>
    <property type="match status" value="1"/>
</dbReference>
<keyword evidence="8" id="KW-1185">Reference proteome</keyword>
<dbReference type="Proteomes" id="UP000663444">
    <property type="component" value="Chromosome"/>
</dbReference>
<evidence type="ECO:0000259" key="6">
    <source>
        <dbReference type="PROSITE" id="PS51007"/>
    </source>
</evidence>
<dbReference type="GO" id="GO:0046872">
    <property type="term" value="F:metal ion binding"/>
    <property type="evidence" value="ECO:0007669"/>
    <property type="project" value="UniProtKB-KW"/>
</dbReference>
<protein>
    <submittedName>
        <fullName evidence="7">Cytochrome C</fullName>
    </submittedName>
</protein>
<evidence type="ECO:0000256" key="1">
    <source>
        <dbReference type="ARBA" id="ARBA00022617"/>
    </source>
</evidence>
<dbReference type="Gene3D" id="1.10.760.10">
    <property type="entry name" value="Cytochrome c-like domain"/>
    <property type="match status" value="1"/>
</dbReference>
<feature type="domain" description="Cytochrome c" evidence="6">
    <location>
        <begin position="32"/>
        <end position="135"/>
    </location>
</feature>
<accession>A0A974SLJ4</accession>
<keyword evidence="5" id="KW-0732">Signal</keyword>
<dbReference type="KEGG" id="ares:IWH25_10755"/>
<keyword evidence="3 4" id="KW-0408">Iron</keyword>
<dbReference type="SUPFAM" id="SSF46626">
    <property type="entry name" value="Cytochrome c"/>
    <property type="match status" value="1"/>
</dbReference>
<dbReference type="GO" id="GO:0020037">
    <property type="term" value="F:heme binding"/>
    <property type="evidence" value="ECO:0007669"/>
    <property type="project" value="InterPro"/>
</dbReference>
<dbReference type="GO" id="GO:0009055">
    <property type="term" value="F:electron transfer activity"/>
    <property type="evidence" value="ECO:0007669"/>
    <property type="project" value="InterPro"/>
</dbReference>
<proteinExistence type="predicted"/>
<evidence type="ECO:0000256" key="2">
    <source>
        <dbReference type="ARBA" id="ARBA00022723"/>
    </source>
</evidence>
<feature type="signal peptide" evidence="5">
    <location>
        <begin position="1"/>
        <end position="25"/>
    </location>
</feature>
<reference evidence="7" key="1">
    <citation type="submission" date="2020-11" db="EMBL/GenBank/DDBJ databases">
        <title>Azospira restricta DSM 18626 genome sequence.</title>
        <authorList>
            <person name="Moe W.M."/>
        </authorList>
    </citation>
    <scope>NUCLEOTIDE SEQUENCE</scope>
    <source>
        <strain evidence="7">DSM 18626</strain>
    </source>
</reference>
<dbReference type="InterPro" id="IPR009056">
    <property type="entry name" value="Cyt_c-like_dom"/>
</dbReference>
<dbReference type="AlphaFoldDB" id="A0A974SLJ4"/>
<evidence type="ECO:0000256" key="4">
    <source>
        <dbReference type="PROSITE-ProRule" id="PRU00433"/>
    </source>
</evidence>
<keyword evidence="1 4" id="KW-0349">Heme</keyword>
<sequence>MTRYPRILAALAVAGMVAVPPAAQADAAADRKLVERGRYVIKIAGCNDCHTPGYAMTDGKVPEKEWLIGDQLGWRGPWGTTYPPNLRRTMARLSESEWLALAHNANFRPPMPSVSLRNMSDADLRAVYRYVRSLGPGGGDVPAYVPPDGSPAGPVVMFPAPPN</sequence>
<evidence type="ECO:0000256" key="5">
    <source>
        <dbReference type="SAM" id="SignalP"/>
    </source>
</evidence>
<organism evidence="7 8">
    <name type="scientific">Azospira restricta</name>
    <dbReference type="NCBI Taxonomy" id="404405"/>
    <lineage>
        <taxon>Bacteria</taxon>
        <taxon>Pseudomonadati</taxon>
        <taxon>Pseudomonadota</taxon>
        <taxon>Betaproteobacteria</taxon>
        <taxon>Rhodocyclales</taxon>
        <taxon>Rhodocyclaceae</taxon>
        <taxon>Azospira</taxon>
    </lineage>
</organism>
<dbReference type="RefSeq" id="WP_203385805.1">
    <property type="nucleotide sequence ID" value="NZ_CP064781.1"/>
</dbReference>
<keyword evidence="2 4" id="KW-0479">Metal-binding</keyword>
<evidence type="ECO:0000313" key="7">
    <source>
        <dbReference type="EMBL" id="QRJ62276.1"/>
    </source>
</evidence>
<name>A0A974SLJ4_9RHOO</name>
<dbReference type="EMBL" id="CP064781">
    <property type="protein sequence ID" value="QRJ62276.1"/>
    <property type="molecule type" value="Genomic_DNA"/>
</dbReference>
<feature type="chain" id="PRO_5037547627" evidence="5">
    <location>
        <begin position="26"/>
        <end position="163"/>
    </location>
</feature>
<evidence type="ECO:0000313" key="8">
    <source>
        <dbReference type="Proteomes" id="UP000663444"/>
    </source>
</evidence>
<dbReference type="InterPro" id="IPR036909">
    <property type="entry name" value="Cyt_c-like_dom_sf"/>
</dbReference>
<evidence type="ECO:0000256" key="3">
    <source>
        <dbReference type="ARBA" id="ARBA00023004"/>
    </source>
</evidence>